<evidence type="ECO:0000313" key="5">
    <source>
        <dbReference type="Proteomes" id="UP000250997"/>
    </source>
</evidence>
<proteinExistence type="predicted"/>
<dbReference type="SMART" id="SM00530">
    <property type="entry name" value="HTH_XRE"/>
    <property type="match status" value="1"/>
</dbReference>
<organism evidence="2 4">
    <name type="scientific">Faecalibacterium prausnitzii</name>
    <dbReference type="NCBI Taxonomy" id="853"/>
    <lineage>
        <taxon>Bacteria</taxon>
        <taxon>Bacillati</taxon>
        <taxon>Bacillota</taxon>
        <taxon>Clostridia</taxon>
        <taxon>Eubacteriales</taxon>
        <taxon>Oscillospiraceae</taxon>
        <taxon>Faecalibacterium</taxon>
    </lineage>
</organism>
<name>A0A173V869_9FIRM</name>
<dbReference type="InterPro" id="IPR001387">
    <property type="entry name" value="Cro/C1-type_HTH"/>
</dbReference>
<dbReference type="EMBL" id="CYXN01000041">
    <property type="protein sequence ID" value="CUN23453.1"/>
    <property type="molecule type" value="Genomic_DNA"/>
</dbReference>
<evidence type="ECO:0000259" key="1">
    <source>
        <dbReference type="PROSITE" id="PS50943"/>
    </source>
</evidence>
<dbReference type="PROSITE" id="PS50943">
    <property type="entry name" value="HTH_CROC1"/>
    <property type="match status" value="1"/>
</dbReference>
<evidence type="ECO:0000313" key="2">
    <source>
        <dbReference type="EMBL" id="CUN23453.1"/>
    </source>
</evidence>
<dbReference type="EMBL" id="PRLA01000010">
    <property type="protein sequence ID" value="RAW48300.1"/>
    <property type="molecule type" value="Genomic_DNA"/>
</dbReference>
<dbReference type="AlphaFoldDB" id="A0A173V869"/>
<dbReference type="Pfam" id="PF01381">
    <property type="entry name" value="HTH_3"/>
    <property type="match status" value="1"/>
</dbReference>
<dbReference type="Proteomes" id="UP000250997">
    <property type="component" value="Unassembled WGS sequence"/>
</dbReference>
<dbReference type="Proteomes" id="UP000095649">
    <property type="component" value="Unassembled WGS sequence"/>
</dbReference>
<feature type="domain" description="HTH cro/C1-type" evidence="1">
    <location>
        <begin position="14"/>
        <end position="69"/>
    </location>
</feature>
<accession>A0A173V869</accession>
<sequence length="276" mass="30372">MAQEYLPAPSNVRLADLMKEHNISQPELAKEIGCSKSTISRFISGAKGTLTHEQVLKIARLFNVSTDFLLGETNIPDRKNYDIAELGLSVEAAKNLYTGRVNAEVVNLLLENARFAELTYRIAQYFDDTFASGIAAQNAMLTTLSTLLRTKVKTPEAAKAAKDISLRRKPVYQGDLDDIEMYFMAAVKEIKKGIGSHYAEQEAMSKKVAEKMFTELTKGQDVQHPTITAEQLTDAMLDSVSGMEGATPEALEQLRNGLLGILQSAAEQENAHEADE</sequence>
<dbReference type="InterPro" id="IPR010982">
    <property type="entry name" value="Lambda_DNA-bd_dom_sf"/>
</dbReference>
<protein>
    <submittedName>
        <fullName evidence="2">Plasmid maintenance system antidote protein</fullName>
    </submittedName>
    <submittedName>
        <fullName evidence="3">XRE family transcriptional regulator</fullName>
    </submittedName>
</protein>
<dbReference type="SUPFAM" id="SSF47413">
    <property type="entry name" value="lambda repressor-like DNA-binding domains"/>
    <property type="match status" value="1"/>
</dbReference>
<dbReference type="CDD" id="cd00093">
    <property type="entry name" value="HTH_XRE"/>
    <property type="match status" value="1"/>
</dbReference>
<reference evidence="2 4" key="1">
    <citation type="submission" date="2015-09" db="EMBL/GenBank/DDBJ databases">
        <authorList>
            <consortium name="Pathogen Informatics"/>
        </authorList>
    </citation>
    <scope>NUCLEOTIDE SEQUENCE [LARGE SCALE GENOMIC DNA]</scope>
    <source>
        <strain evidence="2 4">2789STDY5834970</strain>
    </source>
</reference>
<evidence type="ECO:0000313" key="4">
    <source>
        <dbReference type="Proteomes" id="UP000095649"/>
    </source>
</evidence>
<dbReference type="Gene3D" id="1.10.260.40">
    <property type="entry name" value="lambda repressor-like DNA-binding domains"/>
    <property type="match status" value="1"/>
</dbReference>
<reference evidence="3 5" key="2">
    <citation type="submission" date="2018-02" db="EMBL/GenBank/DDBJ databases">
        <title>Complete genome sequencing of Faecalibacterium prausnitzii strains isolated from the human gut.</title>
        <authorList>
            <person name="Fitzgerald B.C."/>
            <person name="Shkoporov A.N."/>
            <person name="Ross P.R."/>
            <person name="Hill C."/>
        </authorList>
    </citation>
    <scope>NUCLEOTIDE SEQUENCE [LARGE SCALE GENOMIC DNA]</scope>
    <source>
        <strain evidence="3 5">APC942/18-1</strain>
    </source>
</reference>
<dbReference type="GO" id="GO:0003677">
    <property type="term" value="F:DNA binding"/>
    <property type="evidence" value="ECO:0007669"/>
    <property type="project" value="InterPro"/>
</dbReference>
<dbReference type="OrthoDB" id="9805856at2"/>
<evidence type="ECO:0000313" key="3">
    <source>
        <dbReference type="EMBL" id="RAW48300.1"/>
    </source>
</evidence>
<dbReference type="RefSeq" id="WP_055186960.1">
    <property type="nucleotide sequence ID" value="NZ_CP026548.1"/>
</dbReference>
<gene>
    <name evidence="3" type="ORF">C4N27_12155</name>
    <name evidence="2" type="ORF">ERS852582_02674</name>
</gene>